<dbReference type="Gene3D" id="1.20.1270.90">
    <property type="entry name" value="AF1782-like"/>
    <property type="match status" value="1"/>
</dbReference>
<reference evidence="3" key="1">
    <citation type="submission" date="2020-09" db="EMBL/GenBank/DDBJ databases">
        <title>A novel bacterium of genus Paenibacillus, isolated from South China Sea.</title>
        <authorList>
            <person name="Huang H."/>
            <person name="Mo K."/>
            <person name="Hu Y."/>
        </authorList>
    </citation>
    <scope>NUCLEOTIDE SEQUENCE</scope>
    <source>
        <strain evidence="3">IB182496</strain>
    </source>
</reference>
<sequence length="1874" mass="200525">MLFSLFSPALALAAEGGSSDRYVTVSVEKFTLGQGYVVEPVRVPFEEGDNAAAVIMALLGEDARHTGSIDSAFYLSKVHNPSDAAVDIPTHIVDAAGGAGAIGDRAEADWLGEFDYTSMSGWMYAVNDQFPNVGASDRTVAQGDVIRWQFTVYGFGADLRGELAGSPELADKDALTAEVAALNSSPEQAELLADPAVQAAYDDAYAALTDMASSQSDVDAARSALEEALAASEDEGSGEPQPAYDVTFTVAPRTVTLDVYDADDHRVDIGAATPDTFNVYTAALPAGTYRYSGVDQEGNRVGGGELKVTDEANQAFALRQLKLRANNSGWEADEDYTVRIGQDSPSDTSLTLGDKAEAGHYPALVVTGHTYFYAFEPSAARVQEGYVALDGSVTVTLAGSAQNVRGAIPLSRETSFAVPEDATLFVGRKIKHFVSFEEIEPLGSALEDGKRIYSYKLMNGQTYNYRVSQPGKLTTVGTFQASEANAAMEVTSAQLDVQSPQAILNRGTYLEGNLYLNLDTQHHLKLAAPGDEFQLLTLRNWQALIEGINNYFFEPDYHYEIVSGDDVIEIAAGEPGSYSTIRALQEGTAIVKVTYDALKVNGSMYIQDADDAFSAIWPENVGLFAVTVGQPETDIVTGIESNKARNEAANAGKTGNEVMNLQNGAFDADIDSVYYLAGEPGAAYTFTPSAGSEVSVLYPEIDHAAGTVSYEGGAFSREHVTAHPDGSVDILLKEGRNLVKVEKDGLAEYQAMIARPLQVTLDNVSRPGEAIGAGDEVQAVFEGLSFPANKLSGIYNFNAQLRFAAGPDEELITGLARQYNIATQANSLTFQVPEQLDEDGYSLYDGHIKLGFYGSPIGDHRNIDPAVGANPNFTASMREGYYSVFPEIVVVAADEPVPADTAALQQAIEQAERALQSVVVSADGADVHPSDVWVTEDVYGQLVQAMESAQALIADETASQDEVDAKVLALDQSRAALEAAQQPGHKAPLTGVTEQLDEHLAYLAASVSSPVFGTLGGEWSVLALARAGADVPDGYFASYYDSVAHEVAQFMPATANKAEGLLDRNRGTEHSRLILALTALGEDIHDVAGYDISAALADFDYVTKQGINGPIFALLALDSHDYALPSADGVDNPTTREKMVDYILEREIATGGWSLAGAADPDMTAMALQALAPYDASDEAVGAAVDRAVAWLSSAQNGNGGYASWGVENVQSVAQVVVALTALDIDPHTDARFIKNGRSAVDNLLTFAAPGGGFVHPKGGSVNGMATDQGTYALVAFDRFLKGETALYEMSDVVLKEAEPDDVIALPGDEPSIVVPDDGLDYTIRVTEADRDKSVSIQLPEQSQARAFIELPANVELPHLEIVRGGVVAAFPQGLRMETESTTGLELMTAKNRQDADMRAKLVGILGADRELDGVQAFFTMGGSEPVRFANGFVALTFAGMAGKEAAFIQNGEMAVIQKFADDEAGAASGLSEYAYEAGGALVVKTSHFTDFVLYQTTAVEEEDDGTPPGEDDGEEPGTQRPTIRLSIDKLTIDKGYVLSPTTVSFTTGETVWDVLQRELDARDIDYDYTFSEEYGSVYIESIAGDGEFDHGSGSGWMYNVNGDYPQYGASQYELEPGDRVQWRYTTNLGEDLGEDPAEWEDDSDSEDGDSGAGGGDPDRGGDSPGTVFPETPTDGTDESGDADTGESSEKLVLTELYTDADRISSWAYESIRAATVRGFVEGYQGRVNPKDEITRAEFAKLLVEVFELKGAGGSRTPFRDVQTQDWFYSYVNAAHATGIVTGYGDRFRPSAAITREEMAVMLARALDLAPADSASSYADQDLIAAWALPNVQRLAELELMIGSGDRFLPKDAATREMAFVVAMRAYHYKETRE</sequence>
<dbReference type="Pfam" id="PF00395">
    <property type="entry name" value="SLH"/>
    <property type="match status" value="3"/>
</dbReference>
<evidence type="ECO:0000313" key="3">
    <source>
        <dbReference type="EMBL" id="MBD2846834.1"/>
    </source>
</evidence>
<dbReference type="InterPro" id="IPR001119">
    <property type="entry name" value="SLH_dom"/>
</dbReference>
<feature type="domain" description="SLH" evidence="2">
    <location>
        <begin position="1695"/>
        <end position="1754"/>
    </location>
</feature>
<dbReference type="InterPro" id="IPR051465">
    <property type="entry name" value="Cell_Envelope_Struct_Comp"/>
</dbReference>
<feature type="region of interest" description="Disordered" evidence="1">
    <location>
        <begin position="1499"/>
        <end position="1523"/>
    </location>
</feature>
<dbReference type="EMBL" id="JACXIZ010000028">
    <property type="protein sequence ID" value="MBD2846834.1"/>
    <property type="molecule type" value="Genomic_DNA"/>
</dbReference>
<comment type="caution">
    <text evidence="3">The sequence shown here is derived from an EMBL/GenBank/DDBJ whole genome shotgun (WGS) entry which is preliminary data.</text>
</comment>
<feature type="region of interest" description="Disordered" evidence="1">
    <location>
        <begin position="1630"/>
        <end position="1690"/>
    </location>
</feature>
<dbReference type="Gene3D" id="1.50.10.20">
    <property type="match status" value="1"/>
</dbReference>
<evidence type="ECO:0000259" key="2">
    <source>
        <dbReference type="PROSITE" id="PS51272"/>
    </source>
</evidence>
<feature type="compositionally biased region" description="Acidic residues" evidence="1">
    <location>
        <begin position="1632"/>
        <end position="1650"/>
    </location>
</feature>
<feature type="domain" description="SLH" evidence="2">
    <location>
        <begin position="1818"/>
        <end position="1874"/>
    </location>
</feature>
<feature type="domain" description="SLH" evidence="2">
    <location>
        <begin position="1755"/>
        <end position="1817"/>
    </location>
</feature>
<feature type="compositionally biased region" description="Acidic residues" evidence="1">
    <location>
        <begin position="1500"/>
        <end position="1516"/>
    </location>
</feature>
<protein>
    <submittedName>
        <fullName evidence="3">DUF4430 domain-containing protein</fullName>
    </submittedName>
</protein>
<dbReference type="PANTHER" id="PTHR43308">
    <property type="entry name" value="OUTER MEMBRANE PROTEIN ALPHA-RELATED"/>
    <property type="match status" value="1"/>
</dbReference>
<proteinExistence type="predicted"/>
<name>A0A927BWP2_9BACL</name>
<dbReference type="InterPro" id="IPR008930">
    <property type="entry name" value="Terpenoid_cyclase/PrenylTrfase"/>
</dbReference>
<feature type="compositionally biased region" description="Acidic residues" evidence="1">
    <location>
        <begin position="1676"/>
        <end position="1687"/>
    </location>
</feature>
<keyword evidence="4" id="KW-1185">Reference proteome</keyword>
<dbReference type="InterPro" id="IPR027954">
    <property type="entry name" value="Transcobalamin-like_C"/>
</dbReference>
<dbReference type="SUPFAM" id="SSF48239">
    <property type="entry name" value="Terpenoid cyclases/Protein prenyltransferases"/>
    <property type="match status" value="1"/>
</dbReference>
<organism evidence="3 4">
    <name type="scientific">Paenibacillus sabuli</name>
    <dbReference type="NCBI Taxonomy" id="2772509"/>
    <lineage>
        <taxon>Bacteria</taxon>
        <taxon>Bacillati</taxon>
        <taxon>Bacillota</taxon>
        <taxon>Bacilli</taxon>
        <taxon>Bacillales</taxon>
        <taxon>Paenibacillaceae</taxon>
        <taxon>Paenibacillus</taxon>
    </lineage>
</organism>
<dbReference type="PROSITE" id="PS51272">
    <property type="entry name" value="SLH"/>
    <property type="match status" value="3"/>
</dbReference>
<dbReference type="Pfam" id="PF14478">
    <property type="entry name" value="DUF4430"/>
    <property type="match status" value="2"/>
</dbReference>
<gene>
    <name evidence="3" type="ORF">IDH44_16680</name>
</gene>
<evidence type="ECO:0000256" key="1">
    <source>
        <dbReference type="SAM" id="MobiDB-lite"/>
    </source>
</evidence>
<accession>A0A927BWP2</accession>
<dbReference type="RefSeq" id="WP_190919587.1">
    <property type="nucleotide sequence ID" value="NZ_JACXIZ010000028.1"/>
</dbReference>
<dbReference type="Proteomes" id="UP000621560">
    <property type="component" value="Unassembled WGS sequence"/>
</dbReference>
<dbReference type="Gene3D" id="2.170.130.30">
    <property type="match status" value="1"/>
</dbReference>
<evidence type="ECO:0000313" key="4">
    <source>
        <dbReference type="Proteomes" id="UP000621560"/>
    </source>
</evidence>
<dbReference type="CDD" id="cd00688">
    <property type="entry name" value="ISOPREN_C2_like"/>
    <property type="match status" value="1"/>
</dbReference>
<dbReference type="PANTHER" id="PTHR43308:SF5">
    <property type="entry name" value="S-LAYER PROTEIN _ PEPTIDOGLYCAN ENDO-BETA-N-ACETYLGLUCOSAMINIDASE"/>
    <property type="match status" value="1"/>
</dbReference>